<accession>A0ABP7CPE9</accession>
<dbReference type="Gene3D" id="1.10.10.10">
    <property type="entry name" value="Winged helix-like DNA-binding domain superfamily/Winged helix DNA-binding domain"/>
    <property type="match status" value="1"/>
</dbReference>
<evidence type="ECO:0000259" key="6">
    <source>
        <dbReference type="PROSITE" id="PS51078"/>
    </source>
</evidence>
<dbReference type="PANTHER" id="PTHR30136">
    <property type="entry name" value="HELIX-TURN-HELIX TRANSCRIPTIONAL REGULATOR, ICLR FAMILY"/>
    <property type="match status" value="1"/>
</dbReference>
<dbReference type="InterPro" id="IPR029016">
    <property type="entry name" value="GAF-like_dom_sf"/>
</dbReference>
<dbReference type="InterPro" id="IPR036390">
    <property type="entry name" value="WH_DNA-bd_sf"/>
</dbReference>
<feature type="region of interest" description="Disordered" evidence="4">
    <location>
        <begin position="254"/>
        <end position="279"/>
    </location>
</feature>
<feature type="domain" description="IclR-ED" evidence="6">
    <location>
        <begin position="68"/>
        <end position="257"/>
    </location>
</feature>
<proteinExistence type="predicted"/>
<evidence type="ECO:0000256" key="3">
    <source>
        <dbReference type="ARBA" id="ARBA00023163"/>
    </source>
</evidence>
<organism evidence="7 8">
    <name type="scientific">Microlunatus aurantiacus</name>
    <dbReference type="NCBI Taxonomy" id="446786"/>
    <lineage>
        <taxon>Bacteria</taxon>
        <taxon>Bacillati</taxon>
        <taxon>Actinomycetota</taxon>
        <taxon>Actinomycetes</taxon>
        <taxon>Propionibacteriales</taxon>
        <taxon>Propionibacteriaceae</taxon>
        <taxon>Microlunatus</taxon>
    </lineage>
</organism>
<sequence length="279" mass="29663">MSDGGLTGSARVLAILRCLGERPAGARLGEVALAVEAPKSSVHRALAALVDSGFARQDADGVYHLGFDLLQLVFGYHEAQQSSLTVEPVLRRLADATGETTHYGVLVGADIVYQAKVSPTRKTFQMSSVIGGGNPAYRTGLGKALLMHRLHDLPAVQDYVDRHGPLVARTAHTLVSADQLHAAFVEGRQRGYALDLQENDLGIVCIAFPLFLDSPTVPAGALSISAVCSRTSAADLMAQAPMVRGIISEELGERVLAPEQPTVDEAPGRPRTRPQQGDR</sequence>
<dbReference type="EMBL" id="BAAAYX010000002">
    <property type="protein sequence ID" value="GAA3692600.1"/>
    <property type="molecule type" value="Genomic_DNA"/>
</dbReference>
<dbReference type="RefSeq" id="WP_344810694.1">
    <property type="nucleotide sequence ID" value="NZ_BAAAYX010000002.1"/>
</dbReference>
<dbReference type="Proteomes" id="UP001500051">
    <property type="component" value="Unassembled WGS sequence"/>
</dbReference>
<evidence type="ECO:0000256" key="2">
    <source>
        <dbReference type="ARBA" id="ARBA00023125"/>
    </source>
</evidence>
<evidence type="ECO:0000259" key="5">
    <source>
        <dbReference type="PROSITE" id="PS51077"/>
    </source>
</evidence>
<keyword evidence="1" id="KW-0805">Transcription regulation</keyword>
<dbReference type="SMART" id="SM00346">
    <property type="entry name" value="HTH_ICLR"/>
    <property type="match status" value="1"/>
</dbReference>
<dbReference type="Pfam" id="PF09339">
    <property type="entry name" value="HTH_IclR"/>
    <property type="match status" value="1"/>
</dbReference>
<dbReference type="PROSITE" id="PS51078">
    <property type="entry name" value="ICLR_ED"/>
    <property type="match status" value="1"/>
</dbReference>
<evidence type="ECO:0000313" key="8">
    <source>
        <dbReference type="Proteomes" id="UP001500051"/>
    </source>
</evidence>
<dbReference type="InterPro" id="IPR036388">
    <property type="entry name" value="WH-like_DNA-bd_sf"/>
</dbReference>
<dbReference type="PANTHER" id="PTHR30136:SF24">
    <property type="entry name" value="HTH-TYPE TRANSCRIPTIONAL REPRESSOR ALLR"/>
    <property type="match status" value="1"/>
</dbReference>
<dbReference type="PROSITE" id="PS51077">
    <property type="entry name" value="HTH_ICLR"/>
    <property type="match status" value="1"/>
</dbReference>
<keyword evidence="3" id="KW-0804">Transcription</keyword>
<evidence type="ECO:0000256" key="4">
    <source>
        <dbReference type="SAM" id="MobiDB-lite"/>
    </source>
</evidence>
<evidence type="ECO:0000313" key="7">
    <source>
        <dbReference type="EMBL" id="GAA3692600.1"/>
    </source>
</evidence>
<dbReference type="SUPFAM" id="SSF55781">
    <property type="entry name" value="GAF domain-like"/>
    <property type="match status" value="1"/>
</dbReference>
<feature type="domain" description="HTH iclR-type" evidence="5">
    <location>
        <begin position="6"/>
        <end position="67"/>
    </location>
</feature>
<dbReference type="InterPro" id="IPR014757">
    <property type="entry name" value="Tscrpt_reg_IclR_C"/>
</dbReference>
<protein>
    <submittedName>
        <fullName evidence="7">IclR family transcriptional regulator</fullName>
    </submittedName>
</protein>
<keyword evidence="8" id="KW-1185">Reference proteome</keyword>
<dbReference type="SUPFAM" id="SSF46785">
    <property type="entry name" value="Winged helix' DNA-binding domain"/>
    <property type="match status" value="1"/>
</dbReference>
<dbReference type="InterPro" id="IPR050707">
    <property type="entry name" value="HTH_MetabolicPath_Reg"/>
</dbReference>
<evidence type="ECO:0000256" key="1">
    <source>
        <dbReference type="ARBA" id="ARBA00023015"/>
    </source>
</evidence>
<dbReference type="Pfam" id="PF01614">
    <property type="entry name" value="IclR_C"/>
    <property type="match status" value="1"/>
</dbReference>
<gene>
    <name evidence="7" type="ORF">GCM10022204_05090</name>
</gene>
<dbReference type="Gene3D" id="3.30.450.40">
    <property type="match status" value="1"/>
</dbReference>
<keyword evidence="2" id="KW-0238">DNA-binding</keyword>
<dbReference type="InterPro" id="IPR005471">
    <property type="entry name" value="Tscrpt_reg_IclR_N"/>
</dbReference>
<comment type="caution">
    <text evidence="7">The sequence shown here is derived from an EMBL/GenBank/DDBJ whole genome shotgun (WGS) entry which is preliminary data.</text>
</comment>
<name>A0ABP7CPE9_9ACTN</name>
<reference evidence="8" key="1">
    <citation type="journal article" date="2019" name="Int. J. Syst. Evol. Microbiol.">
        <title>The Global Catalogue of Microorganisms (GCM) 10K type strain sequencing project: providing services to taxonomists for standard genome sequencing and annotation.</title>
        <authorList>
            <consortium name="The Broad Institute Genomics Platform"/>
            <consortium name="The Broad Institute Genome Sequencing Center for Infectious Disease"/>
            <person name="Wu L."/>
            <person name="Ma J."/>
        </authorList>
    </citation>
    <scope>NUCLEOTIDE SEQUENCE [LARGE SCALE GENOMIC DNA]</scope>
    <source>
        <strain evidence="8">JCM 16548</strain>
    </source>
</reference>